<proteinExistence type="predicted"/>
<feature type="signal peptide" evidence="1">
    <location>
        <begin position="1"/>
        <end position="22"/>
    </location>
</feature>
<dbReference type="InterPro" id="IPR046111">
    <property type="entry name" value="DUF6048"/>
</dbReference>
<protein>
    <recommendedName>
        <fullName evidence="4">Outer membrane protein beta-barrel domain-containing protein</fullName>
    </recommendedName>
</protein>
<accession>A0ABV2LVR2</accession>
<name>A0ABV2LVR2_9FLAO</name>
<evidence type="ECO:0000256" key="1">
    <source>
        <dbReference type="SAM" id="SignalP"/>
    </source>
</evidence>
<keyword evidence="1" id="KW-0732">Signal</keyword>
<dbReference type="Pfam" id="PF19515">
    <property type="entry name" value="DUF6048"/>
    <property type="match status" value="1"/>
</dbReference>
<evidence type="ECO:0000313" key="3">
    <source>
        <dbReference type="Proteomes" id="UP001549146"/>
    </source>
</evidence>
<evidence type="ECO:0000313" key="2">
    <source>
        <dbReference type="EMBL" id="MET3732642.1"/>
    </source>
</evidence>
<keyword evidence="3" id="KW-1185">Reference proteome</keyword>
<comment type="caution">
    <text evidence="2">The sequence shown here is derived from an EMBL/GenBank/DDBJ whole genome shotgun (WGS) entry which is preliminary data.</text>
</comment>
<dbReference type="EMBL" id="JBEPMO010000016">
    <property type="protein sequence ID" value="MET3732642.1"/>
    <property type="molecule type" value="Genomic_DNA"/>
</dbReference>
<evidence type="ECO:0008006" key="4">
    <source>
        <dbReference type="Google" id="ProtNLM"/>
    </source>
</evidence>
<gene>
    <name evidence="2" type="ORF">ABID46_002232</name>
</gene>
<sequence>MKPLRTYISLLAISTIGLQAHAQEDSIALETKVLVKETQSIADSLKGYKKAGNLFVGVDLFNPVMSAFTDKQGAQAMVSYRVYKKWNAVLEVGYEKNHYDELDWNVDVNGIYGKIGFNWFVSQDYQDASNGFYTGMRFAYAAYEQTINQYPIRTSGNQVDQFGSLPSANASSYWIELVGGARVKLLSNFYADVSIRPEIYVGSSKQEDIDPLVIPGYGKDIGPINFSVFWGITYKFF</sequence>
<organism evidence="2 3">
    <name type="scientific">Moheibacter stercoris</name>
    <dbReference type="NCBI Taxonomy" id="1628251"/>
    <lineage>
        <taxon>Bacteria</taxon>
        <taxon>Pseudomonadati</taxon>
        <taxon>Bacteroidota</taxon>
        <taxon>Flavobacteriia</taxon>
        <taxon>Flavobacteriales</taxon>
        <taxon>Weeksellaceae</taxon>
        <taxon>Moheibacter</taxon>
    </lineage>
</organism>
<reference evidence="2 3" key="1">
    <citation type="submission" date="2024-06" db="EMBL/GenBank/DDBJ databases">
        <title>Genomic Encyclopedia of Type Strains, Phase IV (KMG-IV): sequencing the most valuable type-strain genomes for metagenomic binning, comparative biology and taxonomic classification.</title>
        <authorList>
            <person name="Goeker M."/>
        </authorList>
    </citation>
    <scope>NUCLEOTIDE SEQUENCE [LARGE SCALE GENOMIC DNA]</scope>
    <source>
        <strain evidence="2 3">DSM 29388</strain>
    </source>
</reference>
<feature type="chain" id="PRO_5046003787" description="Outer membrane protein beta-barrel domain-containing protein" evidence="1">
    <location>
        <begin position="23"/>
        <end position="237"/>
    </location>
</feature>
<dbReference type="Proteomes" id="UP001549146">
    <property type="component" value="Unassembled WGS sequence"/>
</dbReference>
<dbReference type="RefSeq" id="WP_354510059.1">
    <property type="nucleotide sequence ID" value="NZ_JBEPMO010000016.1"/>
</dbReference>